<organism evidence="2 3">
    <name type="scientific">Trichinella nelsoni</name>
    <dbReference type="NCBI Taxonomy" id="6336"/>
    <lineage>
        <taxon>Eukaryota</taxon>
        <taxon>Metazoa</taxon>
        <taxon>Ecdysozoa</taxon>
        <taxon>Nematoda</taxon>
        <taxon>Enoplea</taxon>
        <taxon>Dorylaimia</taxon>
        <taxon>Trichinellida</taxon>
        <taxon>Trichinellidae</taxon>
        <taxon>Trichinella</taxon>
    </lineage>
</organism>
<accession>A0A0V0REX8</accession>
<name>A0A0V0REX8_9BILA</name>
<dbReference type="EMBL" id="JYDL01000264">
    <property type="protein sequence ID" value="KRX12816.1"/>
    <property type="molecule type" value="Genomic_DNA"/>
</dbReference>
<comment type="caution">
    <text evidence="2">The sequence shown here is derived from an EMBL/GenBank/DDBJ whole genome shotgun (WGS) entry which is preliminary data.</text>
</comment>
<evidence type="ECO:0000313" key="3">
    <source>
        <dbReference type="Proteomes" id="UP000054630"/>
    </source>
</evidence>
<feature type="non-terminal residue" evidence="2">
    <location>
        <position position="1"/>
    </location>
</feature>
<proteinExistence type="predicted"/>
<keyword evidence="3" id="KW-1185">Reference proteome</keyword>
<sequence length="137" mass="15522">LCMASRLLIESGCLRLQPKAGGRETVDRQTDGADGAILTKISRRWVRWRMNLLQTSCLCCVDYLSFRIYARCTFGRSASRATFANVFAADRTIVDQSVSERAHWYPKDGELCLSRMKPEETLVEVRSGVDVQITRLT</sequence>
<evidence type="ECO:0000313" key="2">
    <source>
        <dbReference type="EMBL" id="KRX13057.1"/>
    </source>
</evidence>
<dbReference type="EMBL" id="JYDL01000226">
    <property type="protein sequence ID" value="KRX13057.1"/>
    <property type="molecule type" value="Genomic_DNA"/>
</dbReference>
<feature type="non-terminal residue" evidence="2">
    <location>
        <position position="137"/>
    </location>
</feature>
<protein>
    <submittedName>
        <fullName evidence="2">Uncharacterized protein</fullName>
    </submittedName>
</protein>
<reference evidence="2 3" key="1">
    <citation type="submission" date="2015-01" db="EMBL/GenBank/DDBJ databases">
        <title>Evolution of Trichinella species and genotypes.</title>
        <authorList>
            <person name="Korhonen P.K."/>
            <person name="Edoardo P."/>
            <person name="Giuseppe L.R."/>
            <person name="Gasser R.B."/>
        </authorList>
    </citation>
    <scope>NUCLEOTIDE SEQUENCE [LARGE SCALE GENOMIC DNA]</scope>
    <source>
        <strain evidence="2">ISS37</strain>
    </source>
</reference>
<evidence type="ECO:0000313" key="1">
    <source>
        <dbReference type="EMBL" id="KRX12816.1"/>
    </source>
</evidence>
<dbReference type="AlphaFoldDB" id="A0A0V0REX8"/>
<dbReference type="Proteomes" id="UP000054630">
    <property type="component" value="Unassembled WGS sequence"/>
</dbReference>
<dbReference type="OrthoDB" id="5866503at2759"/>
<gene>
    <name evidence="1" type="ORF">T07_712</name>
    <name evidence="2" type="ORF">T07_9327</name>
</gene>